<name>A0A0U5FYS2_ASPCI</name>
<evidence type="ECO:0000313" key="3">
    <source>
        <dbReference type="Proteomes" id="UP000054771"/>
    </source>
</evidence>
<gene>
    <name evidence="2" type="ORF">ASPCAL05631</name>
</gene>
<accession>A0A0U5FYS2</accession>
<sequence>MSGGSMIGMMSSKRHPKIRIQTTLPRRLPLPTMTLLRPHHLQVMTALEATRIVTEIRPRWRRPRTVGLWHVTTDWLLVSGLSFRISITTPSQQPPNHNLRRRHYNHCGYLVRYAEARARGESERQIAPTIRLPPPPSEMCPALDLLLDNWQEPEPLPTLAARPREDEDNESDLNQQPRPAGRPRQGDAHANI</sequence>
<dbReference type="AlphaFoldDB" id="A0A0U5FYS2"/>
<proteinExistence type="predicted"/>
<dbReference type="EMBL" id="CDMC01000004">
    <property type="protein sequence ID" value="CEL04502.1"/>
    <property type="molecule type" value="Genomic_DNA"/>
</dbReference>
<dbReference type="Proteomes" id="UP000054771">
    <property type="component" value="Unassembled WGS sequence"/>
</dbReference>
<evidence type="ECO:0000256" key="1">
    <source>
        <dbReference type="SAM" id="MobiDB-lite"/>
    </source>
</evidence>
<reference evidence="3" key="1">
    <citation type="journal article" date="2016" name="Genome Announc.">
        <title>Draft genome sequences of fungus Aspergillus calidoustus.</title>
        <authorList>
            <person name="Horn F."/>
            <person name="Linde J."/>
            <person name="Mattern D.J."/>
            <person name="Walther G."/>
            <person name="Guthke R."/>
            <person name="Scherlach K."/>
            <person name="Martin K."/>
            <person name="Brakhage A.A."/>
            <person name="Petzke L."/>
            <person name="Valiante V."/>
        </authorList>
    </citation>
    <scope>NUCLEOTIDE SEQUENCE [LARGE SCALE GENOMIC DNA]</scope>
    <source>
        <strain evidence="3">SF006504</strain>
    </source>
</reference>
<evidence type="ECO:0000313" key="2">
    <source>
        <dbReference type="EMBL" id="CEL04502.1"/>
    </source>
</evidence>
<keyword evidence="3" id="KW-1185">Reference proteome</keyword>
<protein>
    <submittedName>
        <fullName evidence="2">Uncharacterized protein</fullName>
    </submittedName>
</protein>
<organism evidence="2 3">
    <name type="scientific">Aspergillus calidoustus</name>
    <dbReference type="NCBI Taxonomy" id="454130"/>
    <lineage>
        <taxon>Eukaryota</taxon>
        <taxon>Fungi</taxon>
        <taxon>Dikarya</taxon>
        <taxon>Ascomycota</taxon>
        <taxon>Pezizomycotina</taxon>
        <taxon>Eurotiomycetes</taxon>
        <taxon>Eurotiomycetidae</taxon>
        <taxon>Eurotiales</taxon>
        <taxon>Aspergillaceae</taxon>
        <taxon>Aspergillus</taxon>
        <taxon>Aspergillus subgen. Nidulantes</taxon>
    </lineage>
</organism>
<feature type="region of interest" description="Disordered" evidence="1">
    <location>
        <begin position="154"/>
        <end position="192"/>
    </location>
</feature>